<organism evidence="3 4">
    <name type="scientific">Candidatus Lokiarchaeum ossiferum</name>
    <dbReference type="NCBI Taxonomy" id="2951803"/>
    <lineage>
        <taxon>Archaea</taxon>
        <taxon>Promethearchaeati</taxon>
        <taxon>Promethearchaeota</taxon>
        <taxon>Promethearchaeia</taxon>
        <taxon>Promethearchaeales</taxon>
        <taxon>Promethearchaeaceae</taxon>
        <taxon>Candidatus Lokiarchaeum</taxon>
    </lineage>
</organism>
<dbReference type="NCBIfam" id="TIGR00231">
    <property type="entry name" value="small_GTP"/>
    <property type="match status" value="1"/>
</dbReference>
<accession>A0ABY6I2Q0</accession>
<dbReference type="InterPro" id="IPR027417">
    <property type="entry name" value="P-loop_NTPase"/>
</dbReference>
<dbReference type="InterPro" id="IPR024156">
    <property type="entry name" value="Small_GTPase_ARF"/>
</dbReference>
<dbReference type="Gene3D" id="3.40.50.300">
    <property type="entry name" value="P-loop containing nucleotide triphosphate hydrolases"/>
    <property type="match status" value="1"/>
</dbReference>
<evidence type="ECO:0000313" key="3">
    <source>
        <dbReference type="EMBL" id="UYP48832.1"/>
    </source>
</evidence>
<dbReference type="Pfam" id="PF00025">
    <property type="entry name" value="Arf"/>
    <property type="match status" value="1"/>
</dbReference>
<protein>
    <recommendedName>
        <fullName evidence="5">GTP-binding protein</fullName>
    </recommendedName>
</protein>
<keyword evidence="1" id="KW-0547">Nucleotide-binding</keyword>
<dbReference type="PROSITE" id="PS51417">
    <property type="entry name" value="ARF"/>
    <property type="match status" value="1"/>
</dbReference>
<dbReference type="SMART" id="SM00177">
    <property type="entry name" value="ARF"/>
    <property type="match status" value="1"/>
</dbReference>
<keyword evidence="2" id="KW-0342">GTP-binding</keyword>
<dbReference type="SMART" id="SM00178">
    <property type="entry name" value="SAR"/>
    <property type="match status" value="1"/>
</dbReference>
<keyword evidence="4" id="KW-1185">Reference proteome</keyword>
<gene>
    <name evidence="3" type="ORF">NEF87_005117</name>
</gene>
<dbReference type="Proteomes" id="UP001208689">
    <property type="component" value="Chromosome"/>
</dbReference>
<proteinExistence type="predicted"/>
<evidence type="ECO:0008006" key="5">
    <source>
        <dbReference type="Google" id="ProtNLM"/>
    </source>
</evidence>
<dbReference type="PRINTS" id="PR00328">
    <property type="entry name" value="SAR1GTPBP"/>
</dbReference>
<reference evidence="3" key="1">
    <citation type="submission" date="2022-09" db="EMBL/GenBank/DDBJ databases">
        <title>Actin cytoskeleton and complex cell architecture in an #Asgard archaeon.</title>
        <authorList>
            <person name="Ponce Toledo R.I."/>
            <person name="Schleper C."/>
            <person name="Rodrigues Oliveira T."/>
            <person name="Wollweber F."/>
            <person name="Xu J."/>
            <person name="Rittmann S."/>
            <person name="Klingl A."/>
            <person name="Pilhofer M."/>
        </authorList>
    </citation>
    <scope>NUCLEOTIDE SEQUENCE</scope>
    <source>
        <strain evidence="3">B-35</strain>
    </source>
</reference>
<dbReference type="InterPro" id="IPR005225">
    <property type="entry name" value="Small_GTP-bd"/>
</dbReference>
<name>A0ABY6I2Q0_9ARCH</name>
<dbReference type="EMBL" id="CP104013">
    <property type="protein sequence ID" value="UYP48832.1"/>
    <property type="molecule type" value="Genomic_DNA"/>
</dbReference>
<evidence type="ECO:0000256" key="2">
    <source>
        <dbReference type="ARBA" id="ARBA00023134"/>
    </source>
</evidence>
<dbReference type="InterPro" id="IPR006689">
    <property type="entry name" value="Small_GTPase_ARF/SAR"/>
</dbReference>
<evidence type="ECO:0000256" key="1">
    <source>
        <dbReference type="ARBA" id="ARBA00022741"/>
    </source>
</evidence>
<dbReference type="SUPFAM" id="SSF52540">
    <property type="entry name" value="P-loop containing nucleoside triphosphate hydrolases"/>
    <property type="match status" value="1"/>
</dbReference>
<sequence length="170" mass="19994">MEQHKIFVFGIDQAGKTALISSIREDKLIQGTKPTLSFNITKLITKNIVFQIWDAPGQVSFRDVWIKGIKRAKINIFVLDVLDSPRFEEAKREFEKVLDNPLTRNVPFIFCFHKMDLLESQQNLKKARDFFQLSQIRHRKILSYETSIMKMESLRKFKSTLADIVLDIMW</sequence>
<evidence type="ECO:0000313" key="4">
    <source>
        <dbReference type="Proteomes" id="UP001208689"/>
    </source>
</evidence>
<dbReference type="PANTHER" id="PTHR11711">
    <property type="entry name" value="ADP RIBOSYLATION FACTOR-RELATED"/>
    <property type="match status" value="1"/>
</dbReference>